<feature type="transmembrane region" description="Helical" evidence="2">
    <location>
        <begin position="68"/>
        <end position="87"/>
    </location>
</feature>
<feature type="compositionally biased region" description="Basic and acidic residues" evidence="1">
    <location>
        <begin position="1"/>
        <end position="21"/>
    </location>
</feature>
<dbReference type="NCBIfam" id="NF041681">
    <property type="entry name" value="HGxxPAAW"/>
    <property type="match status" value="1"/>
</dbReference>
<protein>
    <submittedName>
        <fullName evidence="3">HGxxPAAW family protein</fullName>
    </submittedName>
</protein>
<keyword evidence="2" id="KW-0472">Membrane</keyword>
<evidence type="ECO:0000313" key="4">
    <source>
        <dbReference type="Proteomes" id="UP001387100"/>
    </source>
</evidence>
<feature type="region of interest" description="Disordered" evidence="1">
    <location>
        <begin position="1"/>
        <end position="41"/>
    </location>
</feature>
<feature type="compositionally biased region" description="Basic and acidic residues" evidence="1">
    <location>
        <begin position="99"/>
        <end position="112"/>
    </location>
</feature>
<sequence>MAQHERTDGSGAREHVRHSEQDAGQQRGPVLPPHSEDHGHSTAAWTGVTICMVGALIASFGVALLTWWMFWAGLGVFALGPVVGRILSAKGYGAVKLEQSSDHPRDAPHDARGQGTQKAGGSGPESGTDTTAGTR</sequence>
<evidence type="ECO:0000256" key="1">
    <source>
        <dbReference type="SAM" id="MobiDB-lite"/>
    </source>
</evidence>
<evidence type="ECO:0000313" key="3">
    <source>
        <dbReference type="EMBL" id="MEJ5944724.1"/>
    </source>
</evidence>
<gene>
    <name evidence="3" type="ORF">WDZ17_05380</name>
</gene>
<evidence type="ECO:0000256" key="2">
    <source>
        <dbReference type="SAM" id="Phobius"/>
    </source>
</evidence>
<dbReference type="RefSeq" id="WP_339574108.1">
    <property type="nucleotide sequence ID" value="NZ_JBBIAA010000003.1"/>
</dbReference>
<feature type="region of interest" description="Disordered" evidence="1">
    <location>
        <begin position="97"/>
        <end position="135"/>
    </location>
</feature>
<name>A0ABU8RI39_9ACTN</name>
<keyword evidence="2" id="KW-1133">Transmembrane helix</keyword>
<organism evidence="3 4">
    <name type="scientific">Pseudokineococcus basanitobsidens</name>
    <dbReference type="NCBI Taxonomy" id="1926649"/>
    <lineage>
        <taxon>Bacteria</taxon>
        <taxon>Bacillati</taxon>
        <taxon>Actinomycetota</taxon>
        <taxon>Actinomycetes</taxon>
        <taxon>Kineosporiales</taxon>
        <taxon>Kineosporiaceae</taxon>
        <taxon>Pseudokineococcus</taxon>
    </lineage>
</organism>
<keyword evidence="4" id="KW-1185">Reference proteome</keyword>
<dbReference type="Proteomes" id="UP001387100">
    <property type="component" value="Unassembled WGS sequence"/>
</dbReference>
<reference evidence="3 4" key="1">
    <citation type="journal article" date="2017" name="Int. J. Syst. Evol. Microbiol.">
        <title>Pseudokineococcus basanitobsidens sp. nov., isolated from volcanic rock.</title>
        <authorList>
            <person name="Lee D.W."/>
            <person name="Park M.Y."/>
            <person name="Kim J.J."/>
            <person name="Kim B.S."/>
        </authorList>
    </citation>
    <scope>NUCLEOTIDE SEQUENCE [LARGE SCALE GENOMIC DNA]</scope>
    <source>
        <strain evidence="3 4">DSM 103726</strain>
    </source>
</reference>
<dbReference type="EMBL" id="JBBIAA010000003">
    <property type="protein sequence ID" value="MEJ5944724.1"/>
    <property type="molecule type" value="Genomic_DNA"/>
</dbReference>
<proteinExistence type="predicted"/>
<dbReference type="Pfam" id="PF20447">
    <property type="entry name" value="DUF6704"/>
    <property type="match status" value="1"/>
</dbReference>
<feature type="compositionally biased region" description="Polar residues" evidence="1">
    <location>
        <begin position="125"/>
        <end position="135"/>
    </location>
</feature>
<dbReference type="InterPro" id="IPR046550">
    <property type="entry name" value="DUF6704"/>
</dbReference>
<accession>A0ABU8RI39</accession>
<feature type="transmembrane region" description="Helical" evidence="2">
    <location>
        <begin position="43"/>
        <end position="62"/>
    </location>
</feature>
<comment type="caution">
    <text evidence="3">The sequence shown here is derived from an EMBL/GenBank/DDBJ whole genome shotgun (WGS) entry which is preliminary data.</text>
</comment>
<keyword evidence="2" id="KW-0812">Transmembrane</keyword>